<dbReference type="Gene3D" id="3.90.1200.10">
    <property type="match status" value="1"/>
</dbReference>
<evidence type="ECO:0000256" key="1">
    <source>
        <dbReference type="ARBA" id="ARBA00004173"/>
    </source>
</evidence>
<gene>
    <name evidence="8" type="ORF">PITC_036870</name>
</gene>
<evidence type="ECO:0000313" key="8">
    <source>
        <dbReference type="EMBL" id="KGO76261.1"/>
    </source>
</evidence>
<feature type="region of interest" description="Disordered" evidence="7">
    <location>
        <begin position="1"/>
        <end position="32"/>
    </location>
</feature>
<reference evidence="8 9" key="1">
    <citation type="journal article" date="2015" name="Mol. Plant Microbe Interact.">
        <title>Genome, transcriptome, and functional analyses of Penicillium expansum provide new insights into secondary metabolism and pathogenicity.</title>
        <authorList>
            <person name="Ballester A.R."/>
            <person name="Marcet-Houben M."/>
            <person name="Levin E."/>
            <person name="Sela N."/>
            <person name="Selma-Lazaro C."/>
            <person name="Carmona L."/>
            <person name="Wisniewski M."/>
            <person name="Droby S."/>
            <person name="Gonzalez-Candelas L."/>
            <person name="Gabaldon T."/>
        </authorList>
    </citation>
    <scope>NUCLEOTIDE SEQUENCE [LARGE SCALE GENOMIC DNA]</scope>
    <source>
        <strain evidence="8 9">PHI-1</strain>
    </source>
</reference>
<evidence type="ECO:0000256" key="2">
    <source>
        <dbReference type="ARBA" id="ARBA00005543"/>
    </source>
</evidence>
<organism evidence="8 9">
    <name type="scientific">Penicillium italicum</name>
    <name type="common">Blue mold</name>
    <dbReference type="NCBI Taxonomy" id="40296"/>
    <lineage>
        <taxon>Eukaryota</taxon>
        <taxon>Fungi</taxon>
        <taxon>Dikarya</taxon>
        <taxon>Ascomycota</taxon>
        <taxon>Pezizomycotina</taxon>
        <taxon>Eurotiomycetes</taxon>
        <taxon>Eurotiomycetidae</taxon>
        <taxon>Eurotiales</taxon>
        <taxon>Aspergillaceae</taxon>
        <taxon>Penicillium</taxon>
    </lineage>
</organism>
<name>A0A0A2LAQ1_PENIT</name>
<comment type="subcellular location">
    <subcellularLocation>
        <location evidence="1">Mitochondrion</location>
    </subcellularLocation>
</comment>
<evidence type="ECO:0000256" key="4">
    <source>
        <dbReference type="ARBA" id="ARBA00022946"/>
    </source>
</evidence>
<keyword evidence="9" id="KW-1185">Reference proteome</keyword>
<evidence type="ECO:0000256" key="6">
    <source>
        <dbReference type="ARBA" id="ARBA00031849"/>
    </source>
</evidence>
<dbReference type="HOGENOM" id="CLU_019189_13_1_1"/>
<dbReference type="EMBL" id="JQGA01000294">
    <property type="protein sequence ID" value="KGO76261.1"/>
    <property type="molecule type" value="Genomic_DNA"/>
</dbReference>
<keyword evidence="5" id="KW-0496">Mitochondrion</keyword>
<dbReference type="InterPro" id="IPR011009">
    <property type="entry name" value="Kinase-like_dom_sf"/>
</dbReference>
<dbReference type="PANTHER" id="PTHR36091:SF1">
    <property type="entry name" value="ALTERED INHERITANCE OF MITOCHONDRIA PROTEIN 9, MITOCHONDRIAL"/>
    <property type="match status" value="1"/>
</dbReference>
<keyword evidence="4" id="KW-0809">Transit peptide</keyword>
<proteinExistence type="inferred from homology"/>
<sequence>MNWLRQFTSRQTHTSSTPIPTRSHNNPTISQGTSISDCDEDSIYHYTSGRWLWNEKEQLSRRYVKFNLAELVKIATHATGSKSCVEVQKLPEGNFSKVFLLTMEDGKEVIAKLPNPNAGYQYFTTASEVATMDYVRSVLNIPTPTVYAWSPSTEEIGAEYIIMERSRGVELSKLWDDIPGPDKLQIVRQLVVFEKALVSTRFPMYGSIYYADNLRNPHPNQMIELGRKKDSVGAAFAVGPTTNRTFFDDGRNAVDVHRGPWSSIEDYHFARANRELSCLQTFSEFPRPQGLFYGPCQYQPTAQRKQEALQNFLKVVKFLSPKDKEISKPVLWHPDLHGDNIFVNPDQPTEILSIIDWQAVNLSPLFLQARHPALIEFEGPIPEGLQSISLPNNFDELSPEEQLEAKKLRAAQSLYKLYDIQMMQDCPEIAAALKFKNSLAGQIAGLSGSLFSDGEPVVQGMLIKLQEEWATRVGSSIPCPISFTEEDKEQQRKDEAKWANGVELMEEFLSQVGAYRGWDGWVNHNSYEHFKVQLKKCRDEFLNSHTTTSEERSQWEAAWPFTDK</sequence>
<comment type="caution">
    <text evidence="8">The sequence shown here is derived from an EMBL/GenBank/DDBJ whole genome shotgun (WGS) entry which is preliminary data.</text>
</comment>
<dbReference type="OrthoDB" id="2906425at2759"/>
<evidence type="ECO:0000256" key="7">
    <source>
        <dbReference type="SAM" id="MobiDB-lite"/>
    </source>
</evidence>
<dbReference type="AlphaFoldDB" id="A0A0A2LAQ1"/>
<dbReference type="PhylomeDB" id="A0A0A2LAQ1"/>
<comment type="similarity">
    <text evidence="2">Belongs to the AIM9 family.</text>
</comment>
<dbReference type="GO" id="GO:0016740">
    <property type="term" value="F:transferase activity"/>
    <property type="evidence" value="ECO:0007669"/>
    <property type="project" value="UniProtKB-KW"/>
</dbReference>
<dbReference type="GO" id="GO:0005739">
    <property type="term" value="C:mitochondrion"/>
    <property type="evidence" value="ECO:0007669"/>
    <property type="project" value="UniProtKB-SubCell"/>
</dbReference>
<dbReference type="Proteomes" id="UP000030104">
    <property type="component" value="Unassembled WGS sequence"/>
</dbReference>
<evidence type="ECO:0000256" key="5">
    <source>
        <dbReference type="ARBA" id="ARBA00023128"/>
    </source>
</evidence>
<protein>
    <recommendedName>
        <fullName evidence="3">Altered inheritance of mitochondria protein 9, mitochondrial</fullName>
    </recommendedName>
    <alternativeName>
        <fullName evidence="6">Found in mitochondrial proteome protein 29</fullName>
    </alternativeName>
</protein>
<evidence type="ECO:0000313" key="9">
    <source>
        <dbReference type="Proteomes" id="UP000030104"/>
    </source>
</evidence>
<evidence type="ECO:0000256" key="3">
    <source>
        <dbReference type="ARBA" id="ARBA00016197"/>
    </source>
</evidence>
<dbReference type="InterPro" id="IPR051035">
    <property type="entry name" value="Mito_inheritance_9"/>
</dbReference>
<dbReference type="SUPFAM" id="SSF56112">
    <property type="entry name" value="Protein kinase-like (PK-like)"/>
    <property type="match status" value="1"/>
</dbReference>
<keyword evidence="8" id="KW-0808">Transferase</keyword>
<accession>A0A0A2LAQ1</accession>
<dbReference type="OMA" id="WDGFVSH"/>
<dbReference type="STRING" id="40296.A0A0A2LAQ1"/>
<dbReference type="PANTHER" id="PTHR36091">
    <property type="entry name" value="ALTERED INHERITANCE OF MITOCHONDRIA PROTEIN 9, MITOCHONDRIAL"/>
    <property type="match status" value="1"/>
</dbReference>